<evidence type="ECO:0000313" key="10">
    <source>
        <dbReference type="EMBL" id="GIQ82620.1"/>
    </source>
</evidence>
<keyword evidence="11" id="KW-1185">Reference proteome</keyword>
<keyword evidence="3" id="KW-0645">Protease</keyword>
<dbReference type="InterPro" id="IPR051346">
    <property type="entry name" value="OTU_Deubiquitinase"/>
</dbReference>
<feature type="domain" description="DUF3645" evidence="9">
    <location>
        <begin position="2364"/>
        <end position="2394"/>
    </location>
</feature>
<dbReference type="Pfam" id="PF12359">
    <property type="entry name" value="DUF3645"/>
    <property type="match status" value="1"/>
</dbReference>
<evidence type="ECO:0000256" key="4">
    <source>
        <dbReference type="ARBA" id="ARBA00022786"/>
    </source>
</evidence>
<feature type="region of interest" description="Disordered" evidence="7">
    <location>
        <begin position="2706"/>
        <end position="2763"/>
    </location>
</feature>
<sequence>MPDRVDIGSNALKGAMRHLFQTREGPGRGGDDVDDALLKLFVGLWQSDQDVAALLTPVTEHLSLLSPSGTSSRSATLHKLVSDSTEGSIVPVLLSAHNTLLCFTRPSVSDSASIPADHVLLQCFDLAIPTKPGRGHSSYRVGVDGSDANTVTATLQGPRQVLSVPSRILSPVFWQQVVRLRDTIESTDVSYKKGTAVREERAMPDGHVVYEWLLASLEGSGATQIEWPVFSHPVSPIAVYDSGTICRKSMVLYTVETLCRLCIQRAGVKADLIEDTLDHIMLRLRSRAIDTALDTLSATTLVRYGVEWERQTLYECEELPESTLLGHKVTLTSANNTCKRLRDSMEAAWARHTASLSQATLPIKEAVSSDFRSSIGHHMPKVDAYISSADRHPSAETSTGTPTPPSCPRRCWNALPTCSDIQVVLVALHDVYEACLDGGYFPQTLTNLSSASECDAYLQRCSAVSTWLSKLDLRTLASRHIHLQSRVFLLHYAVAVYTHKAACKRDRLHGSNTVSKGRLSVDTTALHSLLFGSEEELRLVHRVERYFEKCRSSATGCVIGKGSGDVPSQYASHSADMCKYIRQLEDSYKAACKAKKREVRAQKEEYERLEEISLQKCECVFDDNHFRTRFCTACRATSTMKSMYVKVVEDPLPKSETEKRVVAFFALMPTFLQHMYAVLTRLEKQLATSAGGPVSTTYEWPVSCVNSLVPTLRSTTMKFKDSHYSIRHVSAKYSEFYVPNGRNINILLESRGYSCYTAARVKYVRYPHQSVWSADRLLGIQVETPYSCLQTASLDAVWGVSHTQNQVLARQCDRATGLDPAEFVAYGSLRAGGHLQVRNVLSALASSTLSFNESGVADLVGLALRQAGPPREHPCDVKYLREWHGDWLDFDVVDSMVEHTTRLLDSVSENWCHEIVMETVLSVAKVMRACGQREKGNSLLTLCFDCCVRWLDMMRETEAALDTEGAATAEVDKVRSKMTRVLCYAISALEDVPLTRERALVFMSLLACLRDSVILRPGTDTAAHVVDAFRVSLSLQESLVSLLTGDGSILPEFVGSHWNAAEGRTPTFTQHTGDACRYWWARYDGVCVQFDTFYGNFLVDGYPSTRLPDSITSGALYARTFGNKIFRVHRATSHSYVTTSAYRGLVFFFGINGSIHMTERGNRWLLVPHSLLAPHMARFLTTKYSHWLCLKAEGRCQHSGCILFRPVRVLSETVRQRDVPRDFHMEPPSSTHPYLATPGWRLIKNDGRHVVCRTSRAVSRLMRVFKCLDSLEHVVVYCTADNGLTPPPEVCLVRLGLHFSIEPRCIRSLEFPSLHVDTRTNPLGVLVGLQAKLVLSDVHGVPQRYLVPHGSVDLTRKSGCVHHTCTVSLSGRCSNPPVFCFGVSHTLRCLDVQADTYWPYLALLHAATASPMREPFTLCKGTEMAMLYLRRCWSNAPYPAETVAAFNQIRGLTPVRGMYPPHSGLFETVNFPTALAPVCAHDGLAGLCQSLSRKAGEMGFLYEGVSSLGHVQSEMRFCPYLREAHLLPPSLLLTEEERGLIGLKDATCHHPSAPQSSTAAERRVRMGATHYYNGTVPKMDMHALLTSDAYECPFPCLEREMTRVLGCRSSYVKENRCPRLAYAMLMTSMYTDQSPEALFYATSFINYWKPNLMPLVPFCASLVEAKTKYLSRARSALPKWSGRHHAWMRFRPIINPYDVQAQYGEVKLNQSLEARAERCGKQWESDFESGRPLGNCFVHGTGTLETKWYKLLEGLMPPILTSLQMRQFAKTIVTCIRAPTAKSAFTIPPSNAAPTSYDGVPDLESLECTVPIPHSLPPDTKSSTLSFTSGKWPKVDALFDSCLVSAEVTSETTLTGTPFPFETGTAGPENVLSLPMGQEMLGALRESWDRSDTHLYNAGYVLADHATVVAALDKACAVAASGVESAWKRLRRCYPSRLTGSMASVSPLLLVPLVLRAQTPTAMKTALCHYLNTAVYQAKTCRCRDMYRNIAANTGLSADPTYSAHLSGKLVTDILTRHGGWSPKEYPEYLVFEAERGIMIRQHQADIAEEMRDSEGGNAVLQLKNGEGKTSVVIPLLCATISGQDPKHSTIPRVTVLASLYDTNLANLRLWMGGLLGKRVLTFPVNRGISFSATAADKMLTQLEDARKRGDTVLTVPGHRLSFLLKTREQHIKGHAVTAKALTKVVEWHQDHSFDLLDECDNLLSHKFQLVYACGLQMPLDGDSIRWEMAQAVLAAVQEIGPGLVSSQGGTSYVADTSRVSGRWCGFRITDRSQETAGAVRSAVCTHLFDTMPVFRQFSGSDRALLQAIVLGDPDVDVDALQLEPLIVVRDLTLTLRGLLHHEVLCSTLQKRWSVEYGVDTITHRRLMAVPFRAKDTPSTRSDFAHVDVAILMTHTSYYSTGLTDTQFHKTLERLCEHCNPQDKWLAWVAGIGEDAKTDGLEAVLADVSNINLADIAQTSRLYRLFGHNMVTINYYLSHFVLPLETKQFPQRLTASAWDLVNSEQCTHPVRGFSGTNDNGPTLPLGVSQRPLDSLVHTNGTVMRHILHEDNEHYELIPESPLDMLSLVHKTGCRCLIDCGAQMIALSNRRVAQTWLRLTGSDVEAAVYFSDGNRLMVLNKQGITAPFEASPYCTQLHRCVVYLDDHHSRGTDLKMPSWRAALTLGPRLTKAKLVQRQLGHGQSLTFFVPLEVDAELRAIAAERLRAERSSQGGDQEMVPTGRARRRVREERERERQGPVEEPRRKRRAVSTSKRSKGDEEEVPVCPPMPCDVLRWCVGNTCRMEQHNMILWAGQGLNYAHGETVSSLVRPTPHTGASSVYKHFLLDEHHSLPEMYGPRRDRLPGSQVVRDKCRVASHNCQRSVGALLESAQDSTGLPAFDTIEAGISARGDAYLCAVVSAATVLDEEQERELEQEREEEREEERPGPATPHTPSTLSKEVRAFIASGECSDGLDGCVQPVSKALGRTSVPHTEVDVWDTRLLCTRYYRKTVTDKGVLDCYIRPASHCLYHPDTENILLVSPWEANTILSKGLLEHAYTSARRSGQAVMLQSAARLSAKAPFYAQTSLGNRVAHCVRAQMALFAGSLYHSGRVSERVFWTGFLGVCSSSLGLVDADTVQFLVDRGLVTRVLKFICRGQSHILPASCKRAMNAADGTKFVSADAMHEYIQALLVVRGVFYAVEGSHIGEAVFPFSK</sequence>
<keyword evidence="4" id="KW-0833">Ubl conjugation pathway</keyword>
<evidence type="ECO:0000256" key="5">
    <source>
        <dbReference type="ARBA" id="ARBA00022801"/>
    </source>
</evidence>
<dbReference type="OrthoDB" id="3182339at2759"/>
<keyword evidence="5" id="KW-0378">Hydrolase</keyword>
<evidence type="ECO:0000313" key="11">
    <source>
        <dbReference type="Proteomes" id="UP000265618"/>
    </source>
</evidence>
<evidence type="ECO:0000259" key="8">
    <source>
        <dbReference type="Pfam" id="PF12340"/>
    </source>
</evidence>
<evidence type="ECO:0000256" key="7">
    <source>
        <dbReference type="SAM" id="MobiDB-lite"/>
    </source>
</evidence>
<dbReference type="EMBL" id="BDIP01000757">
    <property type="protein sequence ID" value="GIQ82620.1"/>
    <property type="molecule type" value="Genomic_DNA"/>
</dbReference>
<dbReference type="PANTHER" id="PTHR13367:SF33">
    <property type="entry name" value="P-LOOP CONTAINING NUCLEOSIDE TRIPHOSPHATE HYDROLASE PROTEIN"/>
    <property type="match status" value="1"/>
</dbReference>
<evidence type="ECO:0000256" key="2">
    <source>
        <dbReference type="ARBA" id="ARBA00012759"/>
    </source>
</evidence>
<gene>
    <name evidence="10" type="ORF">KIPB_003787</name>
</gene>
<evidence type="ECO:0000259" key="9">
    <source>
        <dbReference type="Pfam" id="PF12359"/>
    </source>
</evidence>
<feature type="domain" description="DUF3638" evidence="8">
    <location>
        <begin position="2018"/>
        <end position="2240"/>
    </location>
</feature>
<dbReference type="InterPro" id="IPR022099">
    <property type="entry name" value="DUF3638"/>
</dbReference>
<organism evidence="10 11">
    <name type="scientific">Kipferlia bialata</name>
    <dbReference type="NCBI Taxonomy" id="797122"/>
    <lineage>
        <taxon>Eukaryota</taxon>
        <taxon>Metamonada</taxon>
        <taxon>Carpediemonas-like organisms</taxon>
        <taxon>Kipferlia</taxon>
    </lineage>
</organism>
<keyword evidence="6" id="KW-0788">Thiol protease</keyword>
<reference evidence="10 11" key="1">
    <citation type="journal article" date="2018" name="PLoS ONE">
        <title>The draft genome of Kipferlia bialata reveals reductive genome evolution in fornicate parasites.</title>
        <authorList>
            <person name="Tanifuji G."/>
            <person name="Takabayashi S."/>
            <person name="Kume K."/>
            <person name="Takagi M."/>
            <person name="Nakayama T."/>
            <person name="Kamikawa R."/>
            <person name="Inagaki Y."/>
            <person name="Hashimoto T."/>
        </authorList>
    </citation>
    <scope>NUCLEOTIDE SEQUENCE [LARGE SCALE GENOMIC DNA]</scope>
    <source>
        <strain evidence="10">NY0173</strain>
    </source>
</reference>
<proteinExistence type="predicted"/>
<evidence type="ECO:0000256" key="3">
    <source>
        <dbReference type="ARBA" id="ARBA00022670"/>
    </source>
</evidence>
<dbReference type="GO" id="GO:0004843">
    <property type="term" value="F:cysteine-type deubiquitinase activity"/>
    <property type="evidence" value="ECO:0007669"/>
    <property type="project" value="UniProtKB-EC"/>
</dbReference>
<comment type="caution">
    <text evidence="10">The sequence shown here is derived from an EMBL/GenBank/DDBJ whole genome shotgun (WGS) entry which is preliminary data.</text>
</comment>
<dbReference type="InterPro" id="IPR022105">
    <property type="entry name" value="DUF3645"/>
</dbReference>
<feature type="compositionally biased region" description="Acidic residues" evidence="7">
    <location>
        <begin position="2906"/>
        <end position="2921"/>
    </location>
</feature>
<dbReference type="Proteomes" id="UP000265618">
    <property type="component" value="Unassembled WGS sequence"/>
</dbReference>
<dbReference type="EC" id="3.4.19.12" evidence="2"/>
<evidence type="ECO:0000256" key="6">
    <source>
        <dbReference type="ARBA" id="ARBA00022807"/>
    </source>
</evidence>
<dbReference type="PANTHER" id="PTHR13367">
    <property type="entry name" value="UBIQUITIN THIOESTERASE"/>
    <property type="match status" value="1"/>
</dbReference>
<accession>A0A9K3GHK2</accession>
<dbReference type="Pfam" id="PF12340">
    <property type="entry name" value="DUF3638"/>
    <property type="match status" value="1"/>
</dbReference>
<name>A0A9K3GHK2_9EUKA</name>
<dbReference type="GO" id="GO:0006508">
    <property type="term" value="P:proteolysis"/>
    <property type="evidence" value="ECO:0007669"/>
    <property type="project" value="UniProtKB-KW"/>
</dbReference>
<protein>
    <recommendedName>
        <fullName evidence="2">ubiquitinyl hydrolase 1</fullName>
        <ecNumber evidence="2">3.4.19.12</ecNumber>
    </recommendedName>
</protein>
<evidence type="ECO:0000256" key="1">
    <source>
        <dbReference type="ARBA" id="ARBA00000707"/>
    </source>
</evidence>
<feature type="compositionally biased region" description="Basic and acidic residues" evidence="7">
    <location>
        <begin position="2727"/>
        <end position="2743"/>
    </location>
</feature>
<comment type="catalytic activity">
    <reaction evidence="1">
        <text>Thiol-dependent hydrolysis of ester, thioester, amide, peptide and isopeptide bonds formed by the C-terminal Gly of ubiquitin (a 76-residue protein attached to proteins as an intracellular targeting signal).</text>
        <dbReference type="EC" id="3.4.19.12"/>
    </reaction>
</comment>
<feature type="region of interest" description="Disordered" evidence="7">
    <location>
        <begin position="2906"/>
        <end position="2937"/>
    </location>
</feature>